<dbReference type="Pfam" id="PF00956">
    <property type="entry name" value="NAP"/>
    <property type="match status" value="1"/>
</dbReference>
<dbReference type="GO" id="GO:0006334">
    <property type="term" value="P:nucleosome assembly"/>
    <property type="evidence" value="ECO:0007669"/>
    <property type="project" value="InterPro"/>
</dbReference>
<reference evidence="5" key="1">
    <citation type="submission" date="2016-11" db="UniProtKB">
        <authorList>
            <consortium name="WormBaseParasite"/>
        </authorList>
    </citation>
    <scope>IDENTIFICATION</scope>
</reference>
<evidence type="ECO:0000256" key="1">
    <source>
        <dbReference type="ARBA" id="ARBA00009947"/>
    </source>
</evidence>
<keyword evidence="4" id="KW-1185">Reference proteome</keyword>
<protein>
    <submittedName>
        <fullName evidence="5">Nucleosome assembly protein 1-like 1</fullName>
    </submittedName>
</protein>
<dbReference type="Proteomes" id="UP000095287">
    <property type="component" value="Unplaced"/>
</dbReference>
<feature type="region of interest" description="Disordered" evidence="3">
    <location>
        <begin position="279"/>
        <end position="310"/>
    </location>
</feature>
<accession>A0A1I8AKY3</accession>
<dbReference type="PANTHER" id="PTHR11875">
    <property type="entry name" value="TESTIS-SPECIFIC Y-ENCODED PROTEIN"/>
    <property type="match status" value="1"/>
</dbReference>
<organism evidence="4 5">
    <name type="scientific">Steinernema glaseri</name>
    <dbReference type="NCBI Taxonomy" id="37863"/>
    <lineage>
        <taxon>Eukaryota</taxon>
        <taxon>Metazoa</taxon>
        <taxon>Ecdysozoa</taxon>
        <taxon>Nematoda</taxon>
        <taxon>Chromadorea</taxon>
        <taxon>Rhabditida</taxon>
        <taxon>Tylenchina</taxon>
        <taxon>Panagrolaimomorpha</taxon>
        <taxon>Strongyloidoidea</taxon>
        <taxon>Steinernematidae</taxon>
        <taxon>Steinernema</taxon>
    </lineage>
</organism>
<dbReference type="InterPro" id="IPR002164">
    <property type="entry name" value="NAP_family"/>
</dbReference>
<dbReference type="AlphaFoldDB" id="A0A1I8AKY3"/>
<evidence type="ECO:0000313" key="4">
    <source>
        <dbReference type="Proteomes" id="UP000095287"/>
    </source>
</evidence>
<dbReference type="WBParaSite" id="L893_g667.t1">
    <property type="protein sequence ID" value="L893_g667.t1"/>
    <property type="gene ID" value="L893_g667"/>
</dbReference>
<dbReference type="InterPro" id="IPR037231">
    <property type="entry name" value="NAP-like_sf"/>
</dbReference>
<dbReference type="GO" id="GO:0005634">
    <property type="term" value="C:nucleus"/>
    <property type="evidence" value="ECO:0007669"/>
    <property type="project" value="InterPro"/>
</dbReference>
<evidence type="ECO:0000256" key="2">
    <source>
        <dbReference type="RuleBase" id="RU003876"/>
    </source>
</evidence>
<dbReference type="Gene3D" id="3.30.1120.90">
    <property type="entry name" value="Nucleosome assembly protein"/>
    <property type="match status" value="1"/>
</dbReference>
<evidence type="ECO:0000313" key="5">
    <source>
        <dbReference type="WBParaSite" id="L893_g667.t1"/>
    </source>
</evidence>
<dbReference type="SUPFAM" id="SSF143113">
    <property type="entry name" value="NAP-like"/>
    <property type="match status" value="1"/>
</dbReference>
<proteinExistence type="inferred from homology"/>
<dbReference type="Gene3D" id="1.20.5.1500">
    <property type="match status" value="1"/>
</dbReference>
<feature type="compositionally biased region" description="Acidic residues" evidence="3">
    <location>
        <begin position="279"/>
        <end position="299"/>
    </location>
</feature>
<comment type="similarity">
    <text evidence="1 2">Belongs to the nucleosome assembly protein (NAP) family.</text>
</comment>
<sequence>MDVMDIADLANETVELPEHLTQTTSDVRRRVRALKKLQLESIKIQAEFYAKVHELEAEFSKVTAELGAKRAAVVNGQHEPTAEESSAPLLHVLEKEELSELEREWDNNNPSNGETGIPDFWLNVFKGSSSFADMIQEHDEPVLKHLVDLTYSVEVQPQAFTLTFKFAPNNGFFTNTEITKRYETSTAVDEKEPFEYQGPYWVSIEGTQIDWLPGKDVTKDKDGETQESVFNFFKVTGKRDDSLPETALAELEIDYDIAQTIRDEIITRAVLYYTGEAIDGESDYDDFDDEEDSDDDCEDGCCGTIEEMDE</sequence>
<evidence type="ECO:0000256" key="3">
    <source>
        <dbReference type="SAM" id="MobiDB-lite"/>
    </source>
</evidence>
<name>A0A1I8AKY3_9BILA</name>